<dbReference type="OrthoDB" id="9987082at2"/>
<comment type="caution">
    <text evidence="1">The sequence shown here is derived from an EMBL/GenBank/DDBJ whole genome shotgun (WGS) entry which is preliminary data.</text>
</comment>
<organism evidence="1 2">
    <name type="scientific">Paeniglutamicibacter gangotriensis</name>
    <dbReference type="NCBI Taxonomy" id="254787"/>
    <lineage>
        <taxon>Bacteria</taxon>
        <taxon>Bacillati</taxon>
        <taxon>Actinomycetota</taxon>
        <taxon>Actinomycetes</taxon>
        <taxon>Micrococcales</taxon>
        <taxon>Micrococcaceae</taxon>
        <taxon>Paeniglutamicibacter</taxon>
    </lineage>
</organism>
<dbReference type="Proteomes" id="UP000323856">
    <property type="component" value="Unassembled WGS sequence"/>
</dbReference>
<gene>
    <name evidence="1" type="ORF">FQ154_19375</name>
</gene>
<evidence type="ECO:0000313" key="2">
    <source>
        <dbReference type="Proteomes" id="UP000323856"/>
    </source>
</evidence>
<proteinExistence type="predicted"/>
<accession>A0A5B0E2I8</accession>
<dbReference type="EMBL" id="VOBL01000033">
    <property type="protein sequence ID" value="KAA0973214.1"/>
    <property type="molecule type" value="Genomic_DNA"/>
</dbReference>
<dbReference type="AlphaFoldDB" id="A0A5B0E2I8"/>
<sequence length="106" mass="11764">MISLRYLEHRMDSNDQPSTELAMLTVADDLSTLVTGEHPNVVDLMLRVAAIDGSGFVTFEDDPILWARSVHTGYRTPYLYVEITEDTFPQAAAREDSSDNASAGDR</sequence>
<protein>
    <submittedName>
        <fullName evidence="1">Uncharacterized protein</fullName>
    </submittedName>
</protein>
<evidence type="ECO:0000313" key="1">
    <source>
        <dbReference type="EMBL" id="KAA0973214.1"/>
    </source>
</evidence>
<dbReference type="RefSeq" id="WP_149620997.1">
    <property type="nucleotide sequence ID" value="NZ_VOBL01000033.1"/>
</dbReference>
<reference evidence="1 2" key="1">
    <citation type="submission" date="2019-07" db="EMBL/GenBank/DDBJ databases">
        <title>Analysis of the biochemical properties, biological activity and biotechnological potential of siderophores and biosurfactants produced by Antarctic psychrotolerant bacteria.</title>
        <authorList>
            <person name="Styczynski M."/>
            <person name="Krucon T."/>
            <person name="Decewicz P."/>
            <person name="Dziewit L."/>
        </authorList>
    </citation>
    <scope>NUCLEOTIDE SEQUENCE [LARGE SCALE GENOMIC DNA]</scope>
    <source>
        <strain evidence="1 2">ANT_H27</strain>
    </source>
</reference>
<name>A0A5B0E2I8_9MICC</name>